<dbReference type="KEGG" id="vg:65099851"/>
<evidence type="ECO:0000313" key="2">
    <source>
        <dbReference type="Proteomes" id="UP000297192"/>
    </source>
</evidence>
<gene>
    <name evidence="1" type="primary">79L</name>
</gene>
<evidence type="ECO:0000313" key="1">
    <source>
        <dbReference type="EMBL" id="ATE87088.1"/>
    </source>
</evidence>
<dbReference type="RefSeq" id="YP_010084831.1">
    <property type="nucleotide sequence ID" value="NC_055165.1"/>
</dbReference>
<accession>A0A291B0R6</accession>
<dbReference type="EMBL" id="MF599468">
    <property type="protein sequence ID" value="ATE87088.1"/>
    <property type="molecule type" value="Genomic_DNA"/>
</dbReference>
<reference evidence="1" key="2">
    <citation type="journal article" date="2017" name="Sci. Rep.">
        <title>Characterization of a new member of Iridoviridae, Shrimp hemocyte iridescent virus (SHIV), found in white leg shrimp (Litopenaeus vannamei).</title>
        <authorList>
            <person name="Qiu L."/>
            <person name="Chen M.M."/>
            <person name="Wan X.Y."/>
            <person name="Li C."/>
            <person name="Zhang Q.L."/>
            <person name="Wang R.Y."/>
            <person name="Cheng D.Y."/>
            <person name="Dong X."/>
            <person name="Yang B."/>
            <person name="Wang X.H."/>
            <person name="Xiang J.H."/>
            <person name="Huang J."/>
        </authorList>
    </citation>
    <scope>NUCLEOTIDE SEQUENCE [LARGE SCALE GENOMIC DNA]</scope>
    <source>
        <strain evidence="1">20141215</strain>
    </source>
</reference>
<dbReference type="GeneID" id="65099851"/>
<sequence length="461" mass="52665">MRDYFFFSCENVAIISMKSLHLYPKIKAWVSGLNVVFDKQYVLFIIVKKGPVTKDTLNDLFPMGLAVISTSDESATIVHTWEAAENYIRRLFDYVLNFFTVPVNLKVKLSKPDSEIYTLTNLGFTQPDVDPDDAGSLILKYNTVINPMQTMSYISNLKATAGTDTCSVVIRFPESLAKNLEGYHKKGKEVGGKICISKYDGNVAVLGFNTETAIYGEDFAVNIPHNQLAPISFHTHPDTSYTDIKYFLAWPSAPDMKLLVTSFLIDLNVLVHYVVSGEGIWYTHIRPEFQKILLHLKRNGLADCARTIIDDVFNIIIDTEDKRTLAKYRPSQRERMILDYLKHVNSIKFSHLTNSQSICGSPQTDFLLFRVGLIKWKYFPKEIEFNYIKDPAGGFTCRLKEDCSIIQNMIKDKKSYSADTGYAEEVAGAQDNPWYMEQDYTELTKHYLDKNIHMEVDDEDL</sequence>
<reference evidence="1" key="1">
    <citation type="journal article" date="2017" name="Arch. Virol.">
        <title>Complete genome sequence of shrimp hemocyte iridescent virus (SHIV) isolated from white leg shrimp, Litopenaeus vannamei.</title>
        <authorList>
            <person name="Qiu L."/>
            <person name="Chen M.M."/>
            <person name="Wang R.Y."/>
            <person name="Wan X.Y."/>
            <person name="Li C."/>
            <person name="Zhang Q.L."/>
            <person name="Dong X."/>
            <person name="Yang B."/>
            <person name="Xiang J.H."/>
            <person name="Huang J."/>
        </authorList>
    </citation>
    <scope>NUCLEOTIDE SEQUENCE [LARGE SCALE GENOMIC DNA]</scope>
    <source>
        <strain evidence="1">20141215</strain>
    </source>
</reference>
<dbReference type="Proteomes" id="UP000297192">
    <property type="component" value="Segment"/>
</dbReference>
<keyword evidence="2" id="KW-1185">Reference proteome</keyword>
<organism evidence="1">
    <name type="scientific">Shrimp hemocyte iridescent virus</name>
    <dbReference type="NCBI Taxonomy" id="2039780"/>
    <lineage>
        <taxon>Viruses</taxon>
        <taxon>Varidnaviria</taxon>
        <taxon>Bamfordvirae</taxon>
        <taxon>Nucleocytoviricota</taxon>
        <taxon>Megaviricetes</taxon>
        <taxon>Pimascovirales</taxon>
        <taxon>Pimascovirales incertae sedis</taxon>
        <taxon>Iridoviridae</taxon>
        <taxon>Betairidovirinae</taxon>
        <taxon>Decapodiridovirus</taxon>
        <taxon>Decapodiridovirus litopenaeus1</taxon>
        <taxon>Decapod iridescent virus 1</taxon>
    </lineage>
</organism>
<name>A0A291B0R6_9VIRU</name>
<protein>
    <submittedName>
        <fullName evidence="1">Uncharacterized protein</fullName>
    </submittedName>
</protein>
<proteinExistence type="predicted"/>